<feature type="compositionally biased region" description="Polar residues" evidence="1">
    <location>
        <begin position="414"/>
        <end position="426"/>
    </location>
</feature>
<name>A0AAD9P1L5_RIDPI</name>
<keyword evidence="2" id="KW-0472">Membrane</keyword>
<dbReference type="EMBL" id="JAODUO010000197">
    <property type="protein sequence ID" value="KAK2186511.1"/>
    <property type="molecule type" value="Genomic_DNA"/>
</dbReference>
<evidence type="ECO:0000256" key="2">
    <source>
        <dbReference type="SAM" id="Phobius"/>
    </source>
</evidence>
<dbReference type="AlphaFoldDB" id="A0AAD9P1L5"/>
<comment type="caution">
    <text evidence="3">The sequence shown here is derived from an EMBL/GenBank/DDBJ whole genome shotgun (WGS) entry which is preliminary data.</text>
</comment>
<feature type="compositionally biased region" description="Acidic residues" evidence="1">
    <location>
        <begin position="62"/>
        <end position="74"/>
    </location>
</feature>
<evidence type="ECO:0000256" key="1">
    <source>
        <dbReference type="SAM" id="MobiDB-lite"/>
    </source>
</evidence>
<feature type="compositionally biased region" description="Polar residues" evidence="1">
    <location>
        <begin position="114"/>
        <end position="147"/>
    </location>
</feature>
<keyword evidence="2" id="KW-1133">Transmembrane helix</keyword>
<gene>
    <name evidence="3" type="ORF">NP493_197g00027</name>
</gene>
<protein>
    <submittedName>
        <fullName evidence="3">Uncharacterized protein</fullName>
    </submittedName>
</protein>
<feature type="region of interest" description="Disordered" evidence="1">
    <location>
        <begin position="1"/>
        <end position="175"/>
    </location>
</feature>
<evidence type="ECO:0000313" key="4">
    <source>
        <dbReference type="Proteomes" id="UP001209878"/>
    </source>
</evidence>
<evidence type="ECO:0000313" key="3">
    <source>
        <dbReference type="EMBL" id="KAK2186511.1"/>
    </source>
</evidence>
<sequence length="538" mass="55845">MSSDGNSSDTDWSDDRGDYENIPGDDNAPNDERASDNGDEPGDNGENVDPLVAEPDQSRDIDEGDNADLSDTEPGDNMGSDNEGDGASYENVFPAGGSADGIGDGTENGIENAETGSDTQESITDVTSGFTAEQPTTEDPGDQSNGGTDEGEPSPDTDQVGERDAGTESEAQSDGLHYVAQSNIVPTIVSVDPPSTPPTPPPAEDVVEKSTATSIQVQSVNNRNDIGGDPYTSGDNISVVSIGDTIERNVVVIPVTTNDERSPSVAASTSGISNGDPRSGFSAYYSKTTAVPAPTDQGFVVVVPVGSAPPSPDVTSARKVSTSVSTSGAVTPDNDCERSLVYQSDTRSHIISNNTGTIIRIGGGRGVTANGDVVKAPPVPVSQNGVTVLAIGMPETQRGTSNGEVAIVTIDTNRQTGKGESGSTVFTPGLHAEPAPLHAHSPTPLQAHSPTPSRTTYTKGESHTNSSDHINGRRHQRLPTVSAHRPVAAQLSDYDPAWQEKYGQAAGRRWIIAALVVCILIVVGIGTYFILQQANVVD</sequence>
<feature type="transmembrane region" description="Helical" evidence="2">
    <location>
        <begin position="510"/>
        <end position="531"/>
    </location>
</feature>
<keyword evidence="2" id="KW-0812">Transmembrane</keyword>
<dbReference type="Proteomes" id="UP001209878">
    <property type="component" value="Unassembled WGS sequence"/>
</dbReference>
<feature type="region of interest" description="Disordered" evidence="1">
    <location>
        <begin position="414"/>
        <end position="473"/>
    </location>
</feature>
<accession>A0AAD9P1L5</accession>
<organism evidence="3 4">
    <name type="scientific">Ridgeia piscesae</name>
    <name type="common">Tubeworm</name>
    <dbReference type="NCBI Taxonomy" id="27915"/>
    <lineage>
        <taxon>Eukaryota</taxon>
        <taxon>Metazoa</taxon>
        <taxon>Spiralia</taxon>
        <taxon>Lophotrochozoa</taxon>
        <taxon>Annelida</taxon>
        <taxon>Polychaeta</taxon>
        <taxon>Sedentaria</taxon>
        <taxon>Canalipalpata</taxon>
        <taxon>Sabellida</taxon>
        <taxon>Siboglinidae</taxon>
        <taxon>Ridgeia</taxon>
    </lineage>
</organism>
<proteinExistence type="predicted"/>
<keyword evidence="4" id="KW-1185">Reference proteome</keyword>
<feature type="compositionally biased region" description="Polar residues" evidence="1">
    <location>
        <begin position="443"/>
        <end position="469"/>
    </location>
</feature>
<feature type="compositionally biased region" description="Polar residues" evidence="1">
    <location>
        <begin position="1"/>
        <end position="10"/>
    </location>
</feature>
<reference evidence="3" key="1">
    <citation type="journal article" date="2023" name="Mol. Biol. Evol.">
        <title>Third-Generation Sequencing Reveals the Adaptive Role of the Epigenome in Three Deep-Sea Polychaetes.</title>
        <authorList>
            <person name="Perez M."/>
            <person name="Aroh O."/>
            <person name="Sun Y."/>
            <person name="Lan Y."/>
            <person name="Juniper S.K."/>
            <person name="Young C.R."/>
            <person name="Angers B."/>
            <person name="Qian P.Y."/>
        </authorList>
    </citation>
    <scope>NUCLEOTIDE SEQUENCE</scope>
    <source>
        <strain evidence="3">R07B-5</strain>
    </source>
</reference>